<dbReference type="InterPro" id="IPR030564">
    <property type="entry name" value="Myotubularin"/>
</dbReference>
<feature type="active site" description="Phosphocysteine intermediate" evidence="4">
    <location>
        <position position="336"/>
    </location>
</feature>
<feature type="binding site" evidence="5">
    <location>
        <begin position="280"/>
        <end position="281"/>
    </location>
    <ligand>
        <name>substrate</name>
    </ligand>
</feature>
<dbReference type="Pfam" id="PF21098">
    <property type="entry name" value="PH-GRAM_MTMR6-like"/>
    <property type="match status" value="1"/>
</dbReference>
<name>A0A8C2QUH5_CAPHI</name>
<organism evidence="8">
    <name type="scientific">Capra hircus</name>
    <name type="common">Goat</name>
    <dbReference type="NCBI Taxonomy" id="9925"/>
    <lineage>
        <taxon>Eukaryota</taxon>
        <taxon>Metazoa</taxon>
        <taxon>Chordata</taxon>
        <taxon>Craniata</taxon>
        <taxon>Vertebrata</taxon>
        <taxon>Euteleostomi</taxon>
        <taxon>Mammalia</taxon>
        <taxon>Eutheria</taxon>
        <taxon>Laurasiatheria</taxon>
        <taxon>Artiodactyla</taxon>
        <taxon>Ruminantia</taxon>
        <taxon>Pecora</taxon>
        <taxon>Bovidae</taxon>
        <taxon>Caprinae</taxon>
        <taxon>Capra</taxon>
    </lineage>
</organism>
<feature type="coiled-coil region" evidence="6">
    <location>
        <begin position="516"/>
        <end position="543"/>
    </location>
</feature>
<dbReference type="SUPFAM" id="SSF52799">
    <property type="entry name" value="(Phosphotyrosine protein) phosphatases II"/>
    <property type="match status" value="1"/>
</dbReference>
<comment type="similarity">
    <text evidence="1">Belongs to the protein-tyrosine phosphatase family. Non-receptor class myotubularin subfamily.</text>
</comment>
<dbReference type="SMART" id="SM00404">
    <property type="entry name" value="PTPc_motif"/>
    <property type="match status" value="1"/>
</dbReference>
<dbReference type="PANTHER" id="PTHR10807">
    <property type="entry name" value="MYOTUBULARIN-RELATED"/>
    <property type="match status" value="1"/>
</dbReference>
<keyword evidence="3" id="KW-0443">Lipid metabolism</keyword>
<evidence type="ECO:0000256" key="1">
    <source>
        <dbReference type="ARBA" id="ARBA00007471"/>
    </source>
</evidence>
<dbReference type="Gene3D" id="2.30.29.30">
    <property type="entry name" value="Pleckstrin-homology domain (PH domain)/Phosphotyrosine-binding domain (PTB)"/>
    <property type="match status" value="1"/>
</dbReference>
<sequence>MFMHIDTTPLLPDSLSYLLKLLDRFSTSNKSLTGTLYLTATHLLFIDAHQKETWILHHHIASVEKLALTTSGCPLVIQCKNFRTVHFIVPRERDCHDIYNSLLQLSKQAKYEDLYAFSYNPKQNDAERLRGWELIDLAEEYKRMGVPNSNWQLSDANRDYKICETYPRELYVPRIASKPIIVGSSKFRSKGRFPVLSYYHQSKEAAICRCSQPLSGFSARCLEDEHLLQAISKANPANRYMYVMDTRPRLNAMANRAAGKGYENEDNYSNIRFQFVGIENIHVMRSINGTKGLSVNDFYSGLESSGWLRHIKAVMDAAIFLAKAIEAESASVLVHCSDGWDRTSQVCSLGSLLLDPYYRTIRGFMVLIEKDWISFGHKFSERCGHLDGDPKEVSPVFTQFLECVWHLTEQFPQAFEFNEAFLLQIHEHIHSCQFGNFIGNCQKEREELKLKEKTYSLWPFLLDDQKKYLNPLYGSQSQKSAVLEPNTVSFNFKFWRNMYHQFDRTLHPRQSVFNIIMNMNEQNKQLEKDIKDLESQIKQRKNKQTDGILSKELLNSVRPESPALKATLSLKEQALLPVNDVLRTIEGSSPADNRYSEYADEFSKAEPAVVSLEYGVARMTC</sequence>
<evidence type="ECO:0000256" key="5">
    <source>
        <dbReference type="PIRSR" id="PIRSR630564-2"/>
    </source>
</evidence>
<dbReference type="PROSITE" id="PS00383">
    <property type="entry name" value="TYR_PHOSPHATASE_1"/>
    <property type="match status" value="1"/>
</dbReference>
<keyword evidence="2" id="KW-0378">Hydrolase</keyword>
<dbReference type="PANTHER" id="PTHR10807:SF34">
    <property type="entry name" value="MYOTUBULARIN-RELATED PROTEIN 6"/>
    <property type="match status" value="1"/>
</dbReference>
<evidence type="ECO:0000259" key="7">
    <source>
        <dbReference type="PROSITE" id="PS51339"/>
    </source>
</evidence>
<evidence type="ECO:0000256" key="4">
    <source>
        <dbReference type="PIRSR" id="PIRSR630564-1"/>
    </source>
</evidence>
<dbReference type="GO" id="GO:0005737">
    <property type="term" value="C:cytoplasm"/>
    <property type="evidence" value="ECO:0007669"/>
    <property type="project" value="TreeGrafter"/>
</dbReference>
<proteinExistence type="inferred from homology"/>
<dbReference type="PROSITE" id="PS51339">
    <property type="entry name" value="PPASE_MYOTUBULARIN"/>
    <property type="match status" value="1"/>
</dbReference>
<dbReference type="GO" id="GO:0046856">
    <property type="term" value="P:phosphatidylinositol dephosphorylation"/>
    <property type="evidence" value="ECO:0007669"/>
    <property type="project" value="TreeGrafter"/>
</dbReference>
<dbReference type="Pfam" id="PF06602">
    <property type="entry name" value="Myotub-related"/>
    <property type="match status" value="1"/>
</dbReference>
<dbReference type="InterPro" id="IPR010569">
    <property type="entry name" value="Myotubularin-like_Pase_dom"/>
</dbReference>
<dbReference type="FunFam" id="2.30.29.30:FF:000135">
    <property type="entry name" value="Myotubularin related protein 6"/>
    <property type="match status" value="1"/>
</dbReference>
<dbReference type="InterPro" id="IPR011993">
    <property type="entry name" value="PH-like_dom_sf"/>
</dbReference>
<reference evidence="8" key="1">
    <citation type="submission" date="2019-03" db="EMBL/GenBank/DDBJ databases">
        <title>Genome sequencing and reference-guided assembly of Black Bengal Goat (Capra hircus).</title>
        <authorList>
            <person name="Siddiki A.Z."/>
            <person name="Baten A."/>
            <person name="Billah M."/>
            <person name="Alam M.A.U."/>
            <person name="Shawrob K.S.M."/>
            <person name="Saha S."/>
            <person name="Chowdhury M."/>
            <person name="Rahman A.H."/>
            <person name="Stear M."/>
            <person name="Miah G."/>
            <person name="Das G.B."/>
            <person name="Hossain M.M."/>
            <person name="Kumkum M."/>
            <person name="Islam M.S."/>
            <person name="Mollah A.M."/>
            <person name="Ahsan A."/>
            <person name="Tusar F."/>
            <person name="Khan M.K.I."/>
        </authorList>
    </citation>
    <scope>NUCLEOTIDE SEQUENCE [LARGE SCALE GENOMIC DNA]</scope>
</reference>
<dbReference type="GO" id="GO:0004438">
    <property type="term" value="F:phosphatidylinositol-3-phosphate phosphatase activity"/>
    <property type="evidence" value="ECO:0007669"/>
    <property type="project" value="TreeGrafter"/>
</dbReference>
<protein>
    <recommendedName>
        <fullName evidence="7">Myotubularin phosphatase domain-containing protein</fullName>
    </recommendedName>
</protein>
<evidence type="ECO:0000256" key="3">
    <source>
        <dbReference type="ARBA" id="ARBA00023098"/>
    </source>
</evidence>
<keyword evidence="6" id="KW-0175">Coiled coil</keyword>
<evidence type="ECO:0000256" key="6">
    <source>
        <dbReference type="SAM" id="Coils"/>
    </source>
</evidence>
<evidence type="ECO:0000256" key="2">
    <source>
        <dbReference type="ARBA" id="ARBA00022801"/>
    </source>
</evidence>
<evidence type="ECO:0000313" key="8">
    <source>
        <dbReference type="Ensembl" id="ENSCHIP00010008848.1"/>
    </source>
</evidence>
<dbReference type="Ensembl" id="ENSCHIT00010012447.1">
    <property type="protein sequence ID" value="ENSCHIP00010008848.1"/>
    <property type="gene ID" value="ENSCHIG00010006450.1"/>
</dbReference>
<dbReference type="GO" id="GO:0106018">
    <property type="term" value="F:phosphatidylinositol-3,5-bisphosphate phosphatase activity"/>
    <property type="evidence" value="ECO:0007669"/>
    <property type="project" value="TreeGrafter"/>
</dbReference>
<dbReference type="InterPro" id="IPR003595">
    <property type="entry name" value="Tyr_Pase_cat"/>
</dbReference>
<dbReference type="AlphaFoldDB" id="A0A8C2QUH5"/>
<reference evidence="8" key="2">
    <citation type="submission" date="2025-08" db="UniProtKB">
        <authorList>
            <consortium name="Ensembl"/>
        </authorList>
    </citation>
    <scope>IDENTIFICATION</scope>
</reference>
<dbReference type="SUPFAM" id="SSF50729">
    <property type="entry name" value="PH domain-like"/>
    <property type="match status" value="1"/>
</dbReference>
<feature type="domain" description="Myotubularin phosphatase" evidence="7">
    <location>
        <begin position="131"/>
        <end position="499"/>
    </location>
</feature>
<accession>A0A8C2QUH5</accession>
<dbReference type="InterPro" id="IPR016130">
    <property type="entry name" value="Tyr_Pase_AS"/>
</dbReference>
<feature type="binding site" evidence="5">
    <location>
        <begin position="336"/>
        <end position="342"/>
    </location>
    <ligand>
        <name>substrate</name>
    </ligand>
</feature>
<dbReference type="InterPro" id="IPR048994">
    <property type="entry name" value="PH-GRAM_MTMR6-9"/>
</dbReference>
<dbReference type="InterPro" id="IPR029021">
    <property type="entry name" value="Prot-tyrosine_phosphatase-like"/>
</dbReference>
<dbReference type="GO" id="GO:0005635">
    <property type="term" value="C:nuclear envelope"/>
    <property type="evidence" value="ECO:0007669"/>
    <property type="project" value="TreeGrafter"/>
</dbReference>